<protein>
    <submittedName>
        <fullName evidence="1">2-keto-4-pentenoate hydratase</fullName>
    </submittedName>
</protein>
<name>A0AA92C0Q0_RHIRH</name>
<comment type="caution">
    <text evidence="1">The sequence shown here is derived from an EMBL/GenBank/DDBJ whole genome shotgun (WGS) entry which is preliminary data.</text>
</comment>
<dbReference type="GO" id="GO:0005737">
    <property type="term" value="C:cytoplasm"/>
    <property type="evidence" value="ECO:0007669"/>
    <property type="project" value="TreeGrafter"/>
</dbReference>
<proteinExistence type="predicted"/>
<sequence length="264" mass="28207">MTTITEANIRLGMILAEAEARQSSISAEKLESRDLIPPTIDSAMAVQALAVGTIGKDVAGWKLGLNNGRPVAAPLLDLYDEVQDSTLTVPKPGAVGIEIEVCFVLAEDLPALPLGETYTRETILKAVESINFGAEFVSYRLTEENRVPFPLFLADRLANHSFVLGPAIDASVMEALALQDPNLPPLMVEAEDDVLFGAIPVHPQMDPVAPLLTYANAQNDHLGGLKRGQVITTGSLCGMIRLGEATRITARWEGIGGMDIQLPG</sequence>
<dbReference type="GO" id="GO:0008684">
    <property type="term" value="F:2-oxopent-4-enoate hydratase activity"/>
    <property type="evidence" value="ECO:0007669"/>
    <property type="project" value="TreeGrafter"/>
</dbReference>
<dbReference type="EMBL" id="QDFR01000007">
    <property type="protein sequence ID" value="PVE51339.1"/>
    <property type="molecule type" value="Genomic_DNA"/>
</dbReference>
<evidence type="ECO:0000313" key="1">
    <source>
        <dbReference type="EMBL" id="PVE51339.1"/>
    </source>
</evidence>
<reference evidence="1 2" key="1">
    <citation type="submission" date="2018-04" db="EMBL/GenBank/DDBJ databases">
        <authorList>
            <person name="Hagen T."/>
        </authorList>
    </citation>
    <scope>NUCLEOTIDE SEQUENCE [LARGE SCALE GENOMIC DNA]</scope>
    <source>
        <strain evidence="1 2">TPD7009</strain>
    </source>
</reference>
<gene>
    <name evidence="1" type="ORF">DC430_17990</name>
</gene>
<dbReference type="AlphaFoldDB" id="A0AA92C0Q0"/>
<dbReference type="RefSeq" id="WP_116492491.1">
    <property type="nucleotide sequence ID" value="NZ_QDFR01000007.1"/>
</dbReference>
<dbReference type="Gene3D" id="3.90.850.10">
    <property type="entry name" value="Fumarylacetoacetase-like, C-terminal domain"/>
    <property type="match status" value="1"/>
</dbReference>
<dbReference type="PANTHER" id="PTHR30143">
    <property type="entry name" value="ACID HYDRATASE"/>
    <property type="match status" value="1"/>
</dbReference>
<accession>A0AA92C0Q0</accession>
<dbReference type="PANTHER" id="PTHR30143:SF0">
    <property type="entry name" value="2-KETO-4-PENTENOATE HYDRATASE"/>
    <property type="match status" value="1"/>
</dbReference>
<dbReference type="Proteomes" id="UP000244335">
    <property type="component" value="Unassembled WGS sequence"/>
</dbReference>
<dbReference type="SUPFAM" id="SSF56529">
    <property type="entry name" value="FAH"/>
    <property type="match status" value="1"/>
</dbReference>
<dbReference type="InterPro" id="IPR050772">
    <property type="entry name" value="Hydratase-Decarb/MhpD_sf"/>
</dbReference>
<evidence type="ECO:0000313" key="2">
    <source>
        <dbReference type="Proteomes" id="UP000244335"/>
    </source>
</evidence>
<organism evidence="1 2">
    <name type="scientific">Rhizobium rhizogenes</name>
    <name type="common">Agrobacterium rhizogenes</name>
    <dbReference type="NCBI Taxonomy" id="359"/>
    <lineage>
        <taxon>Bacteria</taxon>
        <taxon>Pseudomonadati</taxon>
        <taxon>Pseudomonadota</taxon>
        <taxon>Alphaproteobacteria</taxon>
        <taxon>Hyphomicrobiales</taxon>
        <taxon>Rhizobiaceae</taxon>
        <taxon>Rhizobium/Agrobacterium group</taxon>
        <taxon>Rhizobium</taxon>
    </lineage>
</organism>
<dbReference type="InterPro" id="IPR036663">
    <property type="entry name" value="Fumarylacetoacetase_C_sf"/>
</dbReference>